<dbReference type="InterPro" id="IPR006054">
    <property type="entry name" value="DnaQ"/>
</dbReference>
<dbReference type="CDD" id="cd06127">
    <property type="entry name" value="DEDDh"/>
    <property type="match status" value="1"/>
</dbReference>
<proteinExistence type="predicted"/>
<dbReference type="SUPFAM" id="SSF53098">
    <property type="entry name" value="Ribonuclease H-like"/>
    <property type="match status" value="1"/>
</dbReference>
<evidence type="ECO:0000256" key="4">
    <source>
        <dbReference type="ARBA" id="ARBA00049244"/>
    </source>
</evidence>
<dbReference type="EMBL" id="AVQL01000434">
    <property type="protein sequence ID" value="KEQ01165.1"/>
    <property type="molecule type" value="Genomic_DNA"/>
</dbReference>
<dbReference type="InterPro" id="IPR013520">
    <property type="entry name" value="Ribonucl_H"/>
</dbReference>
<evidence type="ECO:0000259" key="5">
    <source>
        <dbReference type="SMART" id="SM00479"/>
    </source>
</evidence>
<keyword evidence="6" id="KW-0378">Hydrolase</keyword>
<protein>
    <recommendedName>
        <fullName evidence="1">DNA-directed DNA polymerase</fullName>
        <ecNumber evidence="1">2.7.7.7</ecNumber>
    </recommendedName>
</protein>
<dbReference type="GO" id="GO:0008408">
    <property type="term" value="F:3'-5' exonuclease activity"/>
    <property type="evidence" value="ECO:0007669"/>
    <property type="project" value="TreeGrafter"/>
</dbReference>
<sequence length="472" mass="54248">MSIVTNDDAAAFAELAAVFCTLPLPVAIVDLETTGGHFAQDRITEIAILRFHQGCISRHQWLVNPQQPISDFITKLTGISNEMVQDAPSFTDIAGELLPLLRGHLLVAHNSRFDYTFLRHAFARNNINFAAPTLDTVPFSRKLYPQHFKHNLDAIIARFEIDLNAADRHRAMGDVLALTEFLQRSLHEQDNARWQSQWRTMIKPGYFPAWLKPEIRQQLYALPDSSGLLLQHTPNQPESLMIVERAFTDICIQFQRQNTQSYWKNTTEINFIPAVSSLHALWLYGYYQLHPQTQTHLSKSSSPANWYTVSFVANQRGQLQARVIRLQEEILRHPPYGLFAHPRAAKRALSDWARRYDLCPAVLDILPQSISTHEPCPKQAAHLCDGHCRKETAMDEQNDKVMQYAPLLPVCDWGKWHQIRVTETDAVTDTNVTIEAQAGCIRLDDQHWYFHPLLPKLLKQRLKKPENIEFIR</sequence>
<dbReference type="FunFam" id="3.30.420.10:FF:000045">
    <property type="entry name" value="3'-5' exonuclease DinG"/>
    <property type="match status" value="1"/>
</dbReference>
<feature type="domain" description="Exonuclease" evidence="5">
    <location>
        <begin position="25"/>
        <end position="191"/>
    </location>
</feature>
<dbReference type="InterPro" id="IPR036397">
    <property type="entry name" value="RNaseH_sf"/>
</dbReference>
<organism evidence="6 7">
    <name type="scientific">Snodgrassella alvi SCGC AB-598-J21</name>
    <dbReference type="NCBI Taxonomy" id="1385367"/>
    <lineage>
        <taxon>Bacteria</taxon>
        <taxon>Pseudomonadati</taxon>
        <taxon>Pseudomonadota</taxon>
        <taxon>Betaproteobacteria</taxon>
        <taxon>Neisseriales</taxon>
        <taxon>Neisseriaceae</taxon>
        <taxon>Snodgrassella</taxon>
    </lineage>
</organism>
<dbReference type="GO" id="GO:0045004">
    <property type="term" value="P:DNA replication proofreading"/>
    <property type="evidence" value="ECO:0007669"/>
    <property type="project" value="TreeGrafter"/>
</dbReference>
<evidence type="ECO:0000256" key="1">
    <source>
        <dbReference type="ARBA" id="ARBA00012417"/>
    </source>
</evidence>
<dbReference type="NCBIfam" id="TIGR00573">
    <property type="entry name" value="dnaq"/>
    <property type="match status" value="1"/>
</dbReference>
<dbReference type="SMART" id="SM00479">
    <property type="entry name" value="EXOIII"/>
    <property type="match status" value="1"/>
</dbReference>
<comment type="caution">
    <text evidence="6">The sequence shown here is derived from an EMBL/GenBank/DDBJ whole genome shotgun (WGS) entry which is preliminary data.</text>
</comment>
<dbReference type="Pfam" id="PF00929">
    <property type="entry name" value="RNase_T"/>
    <property type="match status" value="1"/>
</dbReference>
<keyword evidence="6" id="KW-0269">Exonuclease</keyword>
<comment type="subunit">
    <text evidence="3">DNA polymerase III contains a core (composed of alpha, epsilon and theta chains) that associates with a tau subunit. This core dimerizes to form the POLIII' complex. PolIII' associates with the gamma complex (composed of gamma, delta, delta', psi and chi chains) and with the beta chain to form the complete DNA polymerase III complex.</text>
</comment>
<comment type="function">
    <text evidence="2">DNA polymerase III is a complex, multichain enzyme responsible for most of the replicative synthesis in bacteria. The epsilon subunit contain the editing function and is a proofreading 3'-5' exonuclease.</text>
</comment>
<name>A0A074VF91_9NEIS</name>
<dbReference type="EC" id="2.7.7.7" evidence="1"/>
<dbReference type="Proteomes" id="UP000027644">
    <property type="component" value="Unassembled WGS sequence"/>
</dbReference>
<comment type="catalytic activity">
    <reaction evidence="4">
        <text>DNA(n) + a 2'-deoxyribonucleoside 5'-triphosphate = DNA(n+1) + diphosphate</text>
        <dbReference type="Rhea" id="RHEA:22508"/>
        <dbReference type="Rhea" id="RHEA-COMP:17339"/>
        <dbReference type="Rhea" id="RHEA-COMP:17340"/>
        <dbReference type="ChEBI" id="CHEBI:33019"/>
        <dbReference type="ChEBI" id="CHEBI:61560"/>
        <dbReference type="ChEBI" id="CHEBI:173112"/>
        <dbReference type="EC" id="2.7.7.7"/>
    </reaction>
</comment>
<evidence type="ECO:0000313" key="6">
    <source>
        <dbReference type="EMBL" id="KEQ01165.1"/>
    </source>
</evidence>
<evidence type="ECO:0000256" key="3">
    <source>
        <dbReference type="ARBA" id="ARBA00026073"/>
    </source>
</evidence>
<dbReference type="InterPro" id="IPR012337">
    <property type="entry name" value="RNaseH-like_sf"/>
</dbReference>
<dbReference type="GO" id="GO:0005829">
    <property type="term" value="C:cytosol"/>
    <property type="evidence" value="ECO:0007669"/>
    <property type="project" value="TreeGrafter"/>
</dbReference>
<dbReference type="AlphaFoldDB" id="A0A074VF91"/>
<dbReference type="GO" id="GO:0003887">
    <property type="term" value="F:DNA-directed DNA polymerase activity"/>
    <property type="evidence" value="ECO:0007669"/>
    <property type="project" value="UniProtKB-EC"/>
</dbReference>
<dbReference type="PANTHER" id="PTHR30231:SF37">
    <property type="entry name" value="EXODEOXYRIBONUCLEASE 10"/>
    <property type="match status" value="1"/>
</dbReference>
<evidence type="ECO:0000313" key="7">
    <source>
        <dbReference type="Proteomes" id="UP000027644"/>
    </source>
</evidence>
<reference evidence="6 7" key="1">
    <citation type="journal article" date="2014" name="PLoS Genet.">
        <title>Hidden diversity in honey bee gut symbionts detected by single-cell genomics.</title>
        <authorList>
            <person name="Engel P."/>
            <person name="Stepanauskas R."/>
            <person name="Moran N."/>
        </authorList>
    </citation>
    <scope>NUCLEOTIDE SEQUENCE [LARGE SCALE GENOMIC DNA]</scope>
    <source>
        <strain evidence="6 7">SCGC AB-598-J21</strain>
    </source>
</reference>
<dbReference type="Gene3D" id="3.30.420.10">
    <property type="entry name" value="Ribonuclease H-like superfamily/Ribonuclease H"/>
    <property type="match status" value="1"/>
</dbReference>
<evidence type="ECO:0000256" key="2">
    <source>
        <dbReference type="ARBA" id="ARBA00025483"/>
    </source>
</evidence>
<accession>A0A074VF91</accession>
<dbReference type="PANTHER" id="PTHR30231">
    <property type="entry name" value="DNA POLYMERASE III SUBUNIT EPSILON"/>
    <property type="match status" value="1"/>
</dbReference>
<keyword evidence="6" id="KW-0540">Nuclease</keyword>
<gene>
    <name evidence="6" type="ORF">SASC598J21_010620</name>
</gene>
<dbReference type="GO" id="GO:0003677">
    <property type="term" value="F:DNA binding"/>
    <property type="evidence" value="ECO:0007669"/>
    <property type="project" value="InterPro"/>
</dbReference>